<gene>
    <name evidence="2" type="ORF">ALECFALPRED_006019</name>
</gene>
<dbReference type="PANTHER" id="PTHR43591:SF96">
    <property type="entry name" value="PUTATIVE-RELATED"/>
    <property type="match status" value="1"/>
</dbReference>
<keyword evidence="3" id="KW-1185">Reference proteome</keyword>
<dbReference type="SUPFAM" id="SSF53335">
    <property type="entry name" value="S-adenosyl-L-methionine-dependent methyltransferases"/>
    <property type="match status" value="1"/>
</dbReference>
<sequence>MSQISYALGRGYLASVRLYAQHWMWRFQLGYLLHPTIPQDKEDLKIADVACGTGIWLIEAARTLPASTQLDGYDISPAQYPPKEWLPKNVNLNVFDMLDPVPKELIGKYDVVHVGLIVMVVRNENPTPVLNNLTALLKPGGYLQWDESDMNSLTVTPADGLTPHPRFDEYLSSRTNGYEKDKERFLISTAPPCRWATQIDNLFIGHGLELCFYQRLPIKDEIKKPWTDVQVTAAGEQIKNVVIPACKEGEEPSPEKWLQLLDGLVAESQQNQAHTMDMIIAVGRKAMQ</sequence>
<reference evidence="2" key="1">
    <citation type="submission" date="2021-03" db="EMBL/GenBank/DDBJ databases">
        <authorList>
            <person name="Tagirdzhanova G."/>
        </authorList>
    </citation>
    <scope>NUCLEOTIDE SEQUENCE</scope>
</reference>
<dbReference type="InterPro" id="IPR013217">
    <property type="entry name" value="Methyltransf_12"/>
</dbReference>
<dbReference type="AlphaFoldDB" id="A0A8H3FYD3"/>
<evidence type="ECO:0000259" key="1">
    <source>
        <dbReference type="Pfam" id="PF08242"/>
    </source>
</evidence>
<dbReference type="OrthoDB" id="184880at2759"/>
<feature type="domain" description="Methyltransferase type 12" evidence="1">
    <location>
        <begin position="48"/>
        <end position="143"/>
    </location>
</feature>
<protein>
    <recommendedName>
        <fullName evidence="1">Methyltransferase type 12 domain-containing protein</fullName>
    </recommendedName>
</protein>
<name>A0A8H3FYD3_9LECA</name>
<dbReference type="Gene3D" id="3.40.50.150">
    <property type="entry name" value="Vaccinia Virus protein VP39"/>
    <property type="match status" value="1"/>
</dbReference>
<dbReference type="Pfam" id="PF08242">
    <property type="entry name" value="Methyltransf_12"/>
    <property type="match status" value="1"/>
</dbReference>
<dbReference type="EMBL" id="CAJPDR010000382">
    <property type="protein sequence ID" value="CAF9934541.1"/>
    <property type="molecule type" value="Genomic_DNA"/>
</dbReference>
<comment type="caution">
    <text evidence="2">The sequence shown here is derived from an EMBL/GenBank/DDBJ whole genome shotgun (WGS) entry which is preliminary data.</text>
</comment>
<evidence type="ECO:0000313" key="2">
    <source>
        <dbReference type="EMBL" id="CAF9934541.1"/>
    </source>
</evidence>
<dbReference type="InterPro" id="IPR029063">
    <property type="entry name" value="SAM-dependent_MTases_sf"/>
</dbReference>
<accession>A0A8H3FYD3</accession>
<dbReference type="CDD" id="cd02440">
    <property type="entry name" value="AdoMet_MTases"/>
    <property type="match status" value="1"/>
</dbReference>
<dbReference type="Proteomes" id="UP000664203">
    <property type="component" value="Unassembled WGS sequence"/>
</dbReference>
<organism evidence="2 3">
    <name type="scientific">Alectoria fallacina</name>
    <dbReference type="NCBI Taxonomy" id="1903189"/>
    <lineage>
        <taxon>Eukaryota</taxon>
        <taxon>Fungi</taxon>
        <taxon>Dikarya</taxon>
        <taxon>Ascomycota</taxon>
        <taxon>Pezizomycotina</taxon>
        <taxon>Lecanoromycetes</taxon>
        <taxon>OSLEUM clade</taxon>
        <taxon>Lecanoromycetidae</taxon>
        <taxon>Lecanorales</taxon>
        <taxon>Lecanorineae</taxon>
        <taxon>Parmeliaceae</taxon>
        <taxon>Alectoria</taxon>
    </lineage>
</organism>
<evidence type="ECO:0000313" key="3">
    <source>
        <dbReference type="Proteomes" id="UP000664203"/>
    </source>
</evidence>
<dbReference type="PANTHER" id="PTHR43591">
    <property type="entry name" value="METHYLTRANSFERASE"/>
    <property type="match status" value="1"/>
</dbReference>
<proteinExistence type="predicted"/>